<dbReference type="SUPFAM" id="SSF48726">
    <property type="entry name" value="Immunoglobulin"/>
    <property type="match status" value="4"/>
</dbReference>
<feature type="chain" id="PRO_5040958586" evidence="5">
    <location>
        <begin position="26"/>
        <end position="445"/>
    </location>
</feature>
<dbReference type="InterPro" id="IPR003599">
    <property type="entry name" value="Ig_sub"/>
</dbReference>
<evidence type="ECO:0000313" key="7">
    <source>
        <dbReference type="EMBL" id="KAJ7385077.1"/>
    </source>
</evidence>
<dbReference type="Proteomes" id="UP001163046">
    <property type="component" value="Unassembled WGS sequence"/>
</dbReference>
<evidence type="ECO:0000256" key="1">
    <source>
        <dbReference type="ARBA" id="ARBA00022729"/>
    </source>
</evidence>
<organism evidence="7 8">
    <name type="scientific">Desmophyllum pertusum</name>
    <dbReference type="NCBI Taxonomy" id="174260"/>
    <lineage>
        <taxon>Eukaryota</taxon>
        <taxon>Metazoa</taxon>
        <taxon>Cnidaria</taxon>
        <taxon>Anthozoa</taxon>
        <taxon>Hexacorallia</taxon>
        <taxon>Scleractinia</taxon>
        <taxon>Caryophylliina</taxon>
        <taxon>Caryophylliidae</taxon>
        <taxon>Desmophyllum</taxon>
    </lineage>
</organism>
<gene>
    <name evidence="7" type="primary">HMCN1_19</name>
    <name evidence="7" type="ORF">OS493_017442</name>
</gene>
<feature type="domain" description="Ig-like" evidence="6">
    <location>
        <begin position="332"/>
        <end position="434"/>
    </location>
</feature>
<protein>
    <submittedName>
        <fullName evidence="7">Hemicentin-1</fullName>
    </submittedName>
</protein>
<dbReference type="EMBL" id="MU825882">
    <property type="protein sequence ID" value="KAJ7385077.1"/>
    <property type="molecule type" value="Genomic_DNA"/>
</dbReference>
<keyword evidence="3" id="KW-1015">Disulfide bond</keyword>
<feature type="domain" description="Ig-like" evidence="6">
    <location>
        <begin position="225"/>
        <end position="327"/>
    </location>
</feature>
<dbReference type="InterPro" id="IPR051170">
    <property type="entry name" value="Neural/epithelial_adhesion"/>
</dbReference>
<keyword evidence="2" id="KW-0677">Repeat</keyword>
<evidence type="ECO:0000259" key="6">
    <source>
        <dbReference type="PROSITE" id="PS50835"/>
    </source>
</evidence>
<dbReference type="Pfam" id="PF07679">
    <property type="entry name" value="I-set"/>
    <property type="match status" value="1"/>
</dbReference>
<proteinExistence type="predicted"/>
<feature type="signal peptide" evidence="5">
    <location>
        <begin position="1"/>
        <end position="25"/>
    </location>
</feature>
<evidence type="ECO:0000256" key="3">
    <source>
        <dbReference type="ARBA" id="ARBA00023157"/>
    </source>
</evidence>
<evidence type="ECO:0000313" key="8">
    <source>
        <dbReference type="Proteomes" id="UP001163046"/>
    </source>
</evidence>
<dbReference type="InterPro" id="IPR036179">
    <property type="entry name" value="Ig-like_dom_sf"/>
</dbReference>
<dbReference type="OrthoDB" id="5985519at2759"/>
<dbReference type="InterPro" id="IPR003598">
    <property type="entry name" value="Ig_sub2"/>
</dbReference>
<dbReference type="PROSITE" id="PS50835">
    <property type="entry name" value="IG_LIKE"/>
    <property type="match status" value="2"/>
</dbReference>
<sequence length="445" mass="49889">MLDSTMSMVLLCSIVLLVFAGGIHSSPVIPLKVISVCFDDDAVLNCNLTNDPSARVTLTRPSDPNNLPDDPGKITQDGTTFTIHNITVNDVNPTGRYQCVAERNNGKKITRDFLVHILDSRKADVAIIPFEAKRIVTGSDLKYTCRSTMGSITWYRVISGSSSVALPSSMYPGISIKEQGEYQTDLVFSNAKFSHSGDYICELTYCGRGKTLDRRVSVDVLGPQPAKIVSTSNREVWAAGDKNGDCYKEDIMLVCNTAGFPSPIVTWTRDNQIITKCYFDEPCAKTERYIMFYNGLKIVTPCFGDDAVFRCEVQNAYGSDQREFVVVVPAAPVLKKSHSPYFWSQGQDKPIDIPCVLVQGSPTPNFTWYYRSCIPLPNNDKVCFQWMQKKRSFFQVRQLEKESHLIITHPQQMRLQFVNFKCTVENMKGKDEIVVDVLQKAGGKR</sequence>
<evidence type="ECO:0000256" key="2">
    <source>
        <dbReference type="ARBA" id="ARBA00022737"/>
    </source>
</evidence>
<dbReference type="PANTHER" id="PTHR12231:SF253">
    <property type="entry name" value="DPR-INTERACTING PROTEIN ETA, ISOFORM B-RELATED"/>
    <property type="match status" value="1"/>
</dbReference>
<dbReference type="InterPro" id="IPR007110">
    <property type="entry name" value="Ig-like_dom"/>
</dbReference>
<dbReference type="PIRSF" id="PIRSF000615">
    <property type="entry name" value="TyrPK_CSF1-R"/>
    <property type="match status" value="1"/>
</dbReference>
<dbReference type="AlphaFoldDB" id="A0A9X0D2R5"/>
<keyword evidence="8" id="KW-1185">Reference proteome</keyword>
<dbReference type="PANTHER" id="PTHR12231">
    <property type="entry name" value="CTX-RELATED TYPE I TRANSMEMBRANE PROTEIN"/>
    <property type="match status" value="1"/>
</dbReference>
<dbReference type="SMART" id="SM00409">
    <property type="entry name" value="IG"/>
    <property type="match status" value="3"/>
</dbReference>
<name>A0A9X0D2R5_9CNID</name>
<comment type="caution">
    <text evidence="7">The sequence shown here is derived from an EMBL/GenBank/DDBJ whole genome shotgun (WGS) entry which is preliminary data.</text>
</comment>
<dbReference type="SMART" id="SM00408">
    <property type="entry name" value="IGc2"/>
    <property type="match status" value="4"/>
</dbReference>
<dbReference type="InterPro" id="IPR013783">
    <property type="entry name" value="Ig-like_fold"/>
</dbReference>
<keyword evidence="4" id="KW-0393">Immunoglobulin domain</keyword>
<dbReference type="InterPro" id="IPR013098">
    <property type="entry name" value="Ig_I-set"/>
</dbReference>
<accession>A0A9X0D2R5</accession>
<evidence type="ECO:0000256" key="4">
    <source>
        <dbReference type="ARBA" id="ARBA00023319"/>
    </source>
</evidence>
<reference evidence="7" key="1">
    <citation type="submission" date="2023-01" db="EMBL/GenBank/DDBJ databases">
        <title>Genome assembly of the deep-sea coral Lophelia pertusa.</title>
        <authorList>
            <person name="Herrera S."/>
            <person name="Cordes E."/>
        </authorList>
    </citation>
    <scope>NUCLEOTIDE SEQUENCE</scope>
    <source>
        <strain evidence="7">USNM1676648</strain>
        <tissue evidence="7">Polyp</tissue>
    </source>
</reference>
<evidence type="ECO:0000256" key="5">
    <source>
        <dbReference type="SAM" id="SignalP"/>
    </source>
</evidence>
<keyword evidence="1 5" id="KW-0732">Signal</keyword>
<dbReference type="Gene3D" id="2.60.40.10">
    <property type="entry name" value="Immunoglobulins"/>
    <property type="match status" value="4"/>
</dbReference>